<gene>
    <name evidence="1" type="ORF">PanWU01x14_316350</name>
</gene>
<feature type="non-terminal residue" evidence="1">
    <location>
        <position position="1"/>
    </location>
</feature>
<accession>A0A2P5AN27</accession>
<evidence type="ECO:0000313" key="1">
    <source>
        <dbReference type="EMBL" id="PON37955.1"/>
    </source>
</evidence>
<comment type="caution">
    <text evidence="1">The sequence shown here is derived from an EMBL/GenBank/DDBJ whole genome shotgun (WGS) entry which is preliminary data.</text>
</comment>
<evidence type="ECO:0000313" key="2">
    <source>
        <dbReference type="Proteomes" id="UP000237105"/>
    </source>
</evidence>
<proteinExistence type="predicted"/>
<reference evidence="2" key="1">
    <citation type="submission" date="2016-06" db="EMBL/GenBank/DDBJ databases">
        <title>Parallel loss of symbiosis genes in relatives of nitrogen-fixing non-legume Parasponia.</title>
        <authorList>
            <person name="Van Velzen R."/>
            <person name="Holmer R."/>
            <person name="Bu F."/>
            <person name="Rutten L."/>
            <person name="Van Zeijl A."/>
            <person name="Liu W."/>
            <person name="Santuari L."/>
            <person name="Cao Q."/>
            <person name="Sharma T."/>
            <person name="Shen D."/>
            <person name="Roswanjaya Y."/>
            <person name="Wardhani T."/>
            <person name="Kalhor M.S."/>
            <person name="Jansen J."/>
            <person name="Van den Hoogen J."/>
            <person name="Gungor B."/>
            <person name="Hartog M."/>
            <person name="Hontelez J."/>
            <person name="Verver J."/>
            <person name="Yang W.-C."/>
            <person name="Schijlen E."/>
            <person name="Repin R."/>
            <person name="Schilthuizen M."/>
            <person name="Schranz E."/>
            <person name="Heidstra R."/>
            <person name="Miyata K."/>
            <person name="Fedorova E."/>
            <person name="Kohlen W."/>
            <person name="Bisseling T."/>
            <person name="Smit S."/>
            <person name="Geurts R."/>
        </authorList>
    </citation>
    <scope>NUCLEOTIDE SEQUENCE [LARGE SCALE GENOMIC DNA]</scope>
    <source>
        <strain evidence="2">cv. WU1-14</strain>
    </source>
</reference>
<protein>
    <submittedName>
        <fullName evidence="1">Uncharacterized protein</fullName>
    </submittedName>
</protein>
<organism evidence="1 2">
    <name type="scientific">Parasponia andersonii</name>
    <name type="common">Sponia andersonii</name>
    <dbReference type="NCBI Taxonomy" id="3476"/>
    <lineage>
        <taxon>Eukaryota</taxon>
        <taxon>Viridiplantae</taxon>
        <taxon>Streptophyta</taxon>
        <taxon>Embryophyta</taxon>
        <taxon>Tracheophyta</taxon>
        <taxon>Spermatophyta</taxon>
        <taxon>Magnoliopsida</taxon>
        <taxon>eudicotyledons</taxon>
        <taxon>Gunneridae</taxon>
        <taxon>Pentapetalae</taxon>
        <taxon>rosids</taxon>
        <taxon>fabids</taxon>
        <taxon>Rosales</taxon>
        <taxon>Cannabaceae</taxon>
        <taxon>Parasponia</taxon>
    </lineage>
</organism>
<dbReference type="AlphaFoldDB" id="A0A2P5AN27"/>
<dbReference type="EMBL" id="JXTB01000511">
    <property type="protein sequence ID" value="PON37955.1"/>
    <property type="molecule type" value="Genomic_DNA"/>
</dbReference>
<keyword evidence="2" id="KW-1185">Reference proteome</keyword>
<dbReference type="Proteomes" id="UP000237105">
    <property type="component" value="Unassembled WGS sequence"/>
</dbReference>
<name>A0A2P5AN27_PARAD</name>
<sequence>FTHSIGTRHIRVLLKDERLKDDNITEALIRALSEILILADLFLPKEQSIEFRISVTI</sequence>